<feature type="domain" description="CdaR GGDEF-like" evidence="4">
    <location>
        <begin position="302"/>
        <end position="440"/>
    </location>
</feature>
<dbReference type="PANTHER" id="PTHR33744">
    <property type="entry name" value="CARBOHYDRATE DIACID REGULATOR"/>
    <property type="match status" value="1"/>
</dbReference>
<evidence type="ECO:0000259" key="4">
    <source>
        <dbReference type="Pfam" id="PF17853"/>
    </source>
</evidence>
<proteinExistence type="inferred from homology"/>
<dbReference type="InterPro" id="IPR041522">
    <property type="entry name" value="CdaR_GGDEF"/>
</dbReference>
<name>A0A545AFH8_9ACTN</name>
<dbReference type="InterPro" id="IPR051448">
    <property type="entry name" value="CdaR-like_regulators"/>
</dbReference>
<comment type="similarity">
    <text evidence="1">Belongs to the CdaR family.</text>
</comment>
<dbReference type="PANTHER" id="PTHR33744:SF1">
    <property type="entry name" value="DNA-BINDING TRANSCRIPTIONAL ACTIVATOR ADER"/>
    <property type="match status" value="1"/>
</dbReference>
<dbReference type="InterPro" id="IPR025736">
    <property type="entry name" value="PucR_C-HTH_dom"/>
</dbReference>
<protein>
    <submittedName>
        <fullName evidence="5">PucR family transcriptional regulator</fullName>
    </submittedName>
</protein>
<feature type="domain" description="PucR C-terminal helix-turn-helix" evidence="3">
    <location>
        <begin position="492"/>
        <end position="550"/>
    </location>
</feature>
<evidence type="ECO:0000313" key="6">
    <source>
        <dbReference type="Proteomes" id="UP000317982"/>
    </source>
</evidence>
<dbReference type="Pfam" id="PF17853">
    <property type="entry name" value="GGDEF_2"/>
    <property type="match status" value="1"/>
</dbReference>
<sequence>MGRIAKDGRVPSANLTASPVGLPVRDVLEASSLTGARVLAGDTGLDRVVQRLNVMEVPDILPWVKPHELLLTTGYPLRHYPSSLVDLVRDLDERGLAALAVKPHRYLDGLPADVLAEADRRGFPIIEVTAEIGFDDILNDVLSALLHRQASVLARSDEVHRALVGVVLEGGDLSDLAAELTRIFGGPVVVTTPDGRVIAGADALPDLQSTGCFDPTGRFRVDEEPTGVRPHSGGFHTTVPVVAGRIDHGRIVAFSASPLDAADVYSLERAATVAALAVTKQLAIDAVEGKYRADFLRDLLTGRVEDVPTAVAHARTLGWDVERPLVAVVAELDPAHETGTVPELRPVQERFATAWQSVVRWRDARAPVVNFNQEVVVLLGLPGPHASADMIERAVNDLVRQVVGDGGGGRRSFSLGISRPALTAQELPRAYEQARKAVRIGRRLHGDGARASFDRLGVHRLLSLIPDTSELRGFVEEVLGELAADTPENADLRRTLAVLLETNCTVAEAARRLHFHYNTLRYRITKLEKLVGPFTDDAALRLDLALALRVLEIRGL</sequence>
<comment type="caution">
    <text evidence="5">The sequence shown here is derived from an EMBL/GenBank/DDBJ whole genome shotgun (WGS) entry which is preliminary data.</text>
</comment>
<dbReference type="InterPro" id="IPR012914">
    <property type="entry name" value="PucR_dom"/>
</dbReference>
<keyword evidence="6" id="KW-1185">Reference proteome</keyword>
<dbReference type="EMBL" id="VIRS01000048">
    <property type="protein sequence ID" value="TQS40073.1"/>
    <property type="molecule type" value="Genomic_DNA"/>
</dbReference>
<dbReference type="Gene3D" id="1.10.10.2840">
    <property type="entry name" value="PucR C-terminal helix-turn-helix domain"/>
    <property type="match status" value="1"/>
</dbReference>
<dbReference type="Proteomes" id="UP000317982">
    <property type="component" value="Unassembled WGS sequence"/>
</dbReference>
<reference evidence="5 6" key="1">
    <citation type="submission" date="2019-07" db="EMBL/GenBank/DDBJ databases">
        <title>Cryptosporangium phraense sp. nov., isolated from plant litter.</title>
        <authorList>
            <person name="Suriyachadkun C."/>
        </authorList>
    </citation>
    <scope>NUCLEOTIDE SEQUENCE [LARGE SCALE GENOMIC DNA]</scope>
    <source>
        <strain evidence="5 6">A-T 5661</strain>
    </source>
</reference>
<evidence type="ECO:0000259" key="3">
    <source>
        <dbReference type="Pfam" id="PF13556"/>
    </source>
</evidence>
<evidence type="ECO:0000256" key="1">
    <source>
        <dbReference type="ARBA" id="ARBA00006754"/>
    </source>
</evidence>
<dbReference type="InParanoid" id="A0A545AFH8"/>
<feature type="domain" description="Purine catabolism PurC-like" evidence="2">
    <location>
        <begin position="26"/>
        <end position="145"/>
    </location>
</feature>
<organism evidence="5 6">
    <name type="scientific">Cryptosporangium phraense</name>
    <dbReference type="NCBI Taxonomy" id="2593070"/>
    <lineage>
        <taxon>Bacteria</taxon>
        <taxon>Bacillati</taxon>
        <taxon>Actinomycetota</taxon>
        <taxon>Actinomycetes</taxon>
        <taxon>Cryptosporangiales</taxon>
        <taxon>Cryptosporangiaceae</taxon>
        <taxon>Cryptosporangium</taxon>
    </lineage>
</organism>
<dbReference type="AlphaFoldDB" id="A0A545AFH8"/>
<dbReference type="InterPro" id="IPR042070">
    <property type="entry name" value="PucR_C-HTH_sf"/>
</dbReference>
<accession>A0A545AFH8</accession>
<gene>
    <name evidence="5" type="ORF">FL583_36755</name>
</gene>
<dbReference type="Pfam" id="PF07905">
    <property type="entry name" value="PucR"/>
    <property type="match status" value="1"/>
</dbReference>
<dbReference type="Pfam" id="PF13556">
    <property type="entry name" value="HTH_30"/>
    <property type="match status" value="1"/>
</dbReference>
<dbReference type="OrthoDB" id="3246591at2"/>
<evidence type="ECO:0000313" key="5">
    <source>
        <dbReference type="EMBL" id="TQS40073.1"/>
    </source>
</evidence>
<evidence type="ECO:0000259" key="2">
    <source>
        <dbReference type="Pfam" id="PF07905"/>
    </source>
</evidence>